<dbReference type="RefSeq" id="WP_091639341.1">
    <property type="nucleotide sequence ID" value="NZ_FOEG01000001.1"/>
</dbReference>
<keyword evidence="2" id="KW-0472">Membrane</keyword>
<keyword evidence="4" id="KW-1185">Reference proteome</keyword>
<dbReference type="Proteomes" id="UP000199657">
    <property type="component" value="Unassembled WGS sequence"/>
</dbReference>
<dbReference type="OrthoDB" id="9859434at2"/>
<name>A0A1H8Q2L1_9GAMM</name>
<protein>
    <recommendedName>
        <fullName evidence="5">Holin-X, holin superfamily III</fullName>
    </recommendedName>
</protein>
<gene>
    <name evidence="3" type="ORF">SAMN04488052_101314</name>
</gene>
<proteinExistence type="predicted"/>
<reference evidence="3 4" key="1">
    <citation type="submission" date="2016-10" db="EMBL/GenBank/DDBJ databases">
        <authorList>
            <person name="de Groot N.N."/>
        </authorList>
    </citation>
    <scope>NUCLEOTIDE SEQUENCE [LARGE SCALE GENOMIC DNA]</scope>
    <source>
        <strain evidence="3 4">CGMCC 1.6291</strain>
    </source>
</reference>
<keyword evidence="2" id="KW-0812">Transmembrane</keyword>
<evidence type="ECO:0000256" key="2">
    <source>
        <dbReference type="SAM" id="Phobius"/>
    </source>
</evidence>
<evidence type="ECO:0000313" key="3">
    <source>
        <dbReference type="EMBL" id="SEO48485.1"/>
    </source>
</evidence>
<dbReference type="EMBL" id="FOEG01000001">
    <property type="protein sequence ID" value="SEO48485.1"/>
    <property type="molecule type" value="Genomic_DNA"/>
</dbReference>
<organism evidence="3 4">
    <name type="scientific">Aquisalimonas asiatica</name>
    <dbReference type="NCBI Taxonomy" id="406100"/>
    <lineage>
        <taxon>Bacteria</taxon>
        <taxon>Pseudomonadati</taxon>
        <taxon>Pseudomonadota</taxon>
        <taxon>Gammaproteobacteria</taxon>
        <taxon>Chromatiales</taxon>
        <taxon>Ectothiorhodospiraceae</taxon>
        <taxon>Aquisalimonas</taxon>
    </lineage>
</organism>
<evidence type="ECO:0000256" key="1">
    <source>
        <dbReference type="SAM" id="MobiDB-lite"/>
    </source>
</evidence>
<feature type="transmembrane region" description="Helical" evidence="2">
    <location>
        <begin position="102"/>
        <end position="126"/>
    </location>
</feature>
<dbReference type="STRING" id="406100.SAMN04488052_101314"/>
<keyword evidence="2" id="KW-1133">Transmembrane helix</keyword>
<dbReference type="AlphaFoldDB" id="A0A1H8Q2L1"/>
<feature type="region of interest" description="Disordered" evidence="1">
    <location>
        <begin position="1"/>
        <end position="23"/>
    </location>
</feature>
<feature type="transmembrane region" description="Helical" evidence="2">
    <location>
        <begin position="67"/>
        <end position="96"/>
    </location>
</feature>
<evidence type="ECO:0008006" key="5">
    <source>
        <dbReference type="Google" id="ProtNLM"/>
    </source>
</evidence>
<sequence>MRDSETGDPARSHGPDGEPSDQAFSDDAAERGGAFADVATVFALIGASVRDTARLLGLETRLVVKTVVMMVVLGVVLGLVLVGVWLSVTLIVAAGLYEFTRLGVTLSVAAASLVNLGCAGVLLLVLRRLAGRLAFPETRLAVRTLLDDASRTMRQQE</sequence>
<accession>A0A1H8Q2L1</accession>
<feature type="compositionally biased region" description="Basic and acidic residues" evidence="1">
    <location>
        <begin position="1"/>
        <end position="16"/>
    </location>
</feature>
<evidence type="ECO:0000313" key="4">
    <source>
        <dbReference type="Proteomes" id="UP000199657"/>
    </source>
</evidence>